<sequence length="129" mass="14824">MNQLEFEHALKALLKQPLNSATFEQVKPVAEALLYSELLPAVSSSLNPLEKRRLFFLLEKFRRYSCSSVSRRQQLKALSQALNVVPLPSTHDTRRLVDPLAKRVGLNEDLNHLKPQLLTLQTRHYSLYS</sequence>
<organism evidence="1 2">
    <name type="scientific">Acinetobacter indicus</name>
    <dbReference type="NCBI Taxonomy" id="756892"/>
    <lineage>
        <taxon>Bacteria</taxon>
        <taxon>Pseudomonadati</taxon>
        <taxon>Pseudomonadota</taxon>
        <taxon>Gammaproteobacteria</taxon>
        <taxon>Moraxellales</taxon>
        <taxon>Moraxellaceae</taxon>
        <taxon>Acinetobacter</taxon>
    </lineage>
</organism>
<evidence type="ECO:0000313" key="2">
    <source>
        <dbReference type="Proteomes" id="UP000593812"/>
    </source>
</evidence>
<dbReference type="AlphaFoldDB" id="A0A7H8VC08"/>
<evidence type="ECO:0000313" key="1">
    <source>
        <dbReference type="EMBL" id="QOW42462.1"/>
    </source>
</evidence>
<dbReference type="RefSeq" id="WP_005181943.1">
    <property type="nucleotide sequence ID" value="NZ_CAXNYR010000009.1"/>
</dbReference>
<dbReference type="Proteomes" id="UP000593812">
    <property type="component" value="Chromosome"/>
</dbReference>
<dbReference type="EMBL" id="CP048654">
    <property type="protein sequence ID" value="QOW42462.1"/>
    <property type="molecule type" value="Genomic_DNA"/>
</dbReference>
<gene>
    <name evidence="1" type="ORF">G0027_06115</name>
</gene>
<dbReference type="GeneID" id="69467720"/>
<proteinExistence type="predicted"/>
<reference evidence="1 2" key="1">
    <citation type="submission" date="2020-02" db="EMBL/GenBank/DDBJ databases">
        <title>Tigecycline-resistant Acinetobacter species from pigs and migratory birds.</title>
        <authorList>
            <person name="Chen C."/>
            <person name="Sun J."/>
            <person name="Liao X.-P."/>
            <person name="Liu Y.-H."/>
        </authorList>
    </citation>
    <scope>NUCLEOTIDE SEQUENCE [LARGE SCALE GENOMIC DNA]</scope>
    <source>
        <strain evidence="1 2">C15_T</strain>
    </source>
</reference>
<protein>
    <submittedName>
        <fullName evidence="1">Uncharacterized protein</fullName>
    </submittedName>
</protein>
<name>A0A7H8VC08_9GAMM</name>
<accession>A0A7H8VC08</accession>